<dbReference type="EMBL" id="GBXM01029322">
    <property type="protein sequence ID" value="JAH79255.1"/>
    <property type="molecule type" value="Transcribed_RNA"/>
</dbReference>
<reference evidence="1" key="2">
    <citation type="journal article" date="2015" name="Fish Shellfish Immunol.">
        <title>Early steps in the European eel (Anguilla anguilla)-Vibrio vulnificus interaction in the gills: Role of the RtxA13 toxin.</title>
        <authorList>
            <person name="Callol A."/>
            <person name="Pajuelo D."/>
            <person name="Ebbesson L."/>
            <person name="Teles M."/>
            <person name="MacKenzie S."/>
            <person name="Amaro C."/>
        </authorList>
    </citation>
    <scope>NUCLEOTIDE SEQUENCE</scope>
</reference>
<evidence type="ECO:0000313" key="1">
    <source>
        <dbReference type="EMBL" id="JAH79255.1"/>
    </source>
</evidence>
<accession>A0A0E9VPI3</accession>
<organism evidence="1">
    <name type="scientific">Anguilla anguilla</name>
    <name type="common">European freshwater eel</name>
    <name type="synonym">Muraena anguilla</name>
    <dbReference type="NCBI Taxonomy" id="7936"/>
    <lineage>
        <taxon>Eukaryota</taxon>
        <taxon>Metazoa</taxon>
        <taxon>Chordata</taxon>
        <taxon>Craniata</taxon>
        <taxon>Vertebrata</taxon>
        <taxon>Euteleostomi</taxon>
        <taxon>Actinopterygii</taxon>
        <taxon>Neopterygii</taxon>
        <taxon>Teleostei</taxon>
        <taxon>Anguilliformes</taxon>
        <taxon>Anguillidae</taxon>
        <taxon>Anguilla</taxon>
    </lineage>
</organism>
<name>A0A0E9VPI3_ANGAN</name>
<sequence length="14" mass="1614">MILAGRLWELSLLV</sequence>
<proteinExistence type="predicted"/>
<reference evidence="1" key="1">
    <citation type="submission" date="2014-11" db="EMBL/GenBank/DDBJ databases">
        <authorList>
            <person name="Amaro Gonzalez C."/>
        </authorList>
    </citation>
    <scope>NUCLEOTIDE SEQUENCE</scope>
</reference>
<protein>
    <submittedName>
        <fullName evidence="1">Uncharacterized protein</fullName>
    </submittedName>
</protein>